<dbReference type="GO" id="GO:0008652">
    <property type="term" value="P:amino acid biosynthetic process"/>
    <property type="evidence" value="ECO:0007669"/>
    <property type="project" value="UniProtKB-KW"/>
</dbReference>
<proteinExistence type="inferred from homology"/>
<name>A1HQ11_9FIRM</name>
<dbReference type="EMBL" id="AAWL01000006">
    <property type="protein sequence ID" value="EAX47862.1"/>
    <property type="molecule type" value="Genomic_DNA"/>
</dbReference>
<evidence type="ECO:0000256" key="7">
    <source>
        <dbReference type="ARBA" id="ARBA00022827"/>
    </source>
</evidence>
<dbReference type="UniPathway" id="UPA00053">
    <property type="reaction ID" value="UER00090"/>
</dbReference>
<feature type="binding site" evidence="11">
    <location>
        <begin position="310"/>
        <end position="314"/>
    </location>
    <ligand>
        <name>FMN</name>
        <dbReference type="ChEBI" id="CHEBI:58210"/>
    </ligand>
</feature>
<dbReference type="PANTHER" id="PTHR21085:SF0">
    <property type="entry name" value="CHORISMATE SYNTHASE"/>
    <property type="match status" value="1"/>
</dbReference>
<dbReference type="NCBIfam" id="TIGR00033">
    <property type="entry name" value="aroC"/>
    <property type="match status" value="1"/>
</dbReference>
<evidence type="ECO:0000256" key="5">
    <source>
        <dbReference type="ARBA" id="ARBA00022630"/>
    </source>
</evidence>
<dbReference type="Pfam" id="PF01264">
    <property type="entry name" value="Chorismate_synt"/>
    <property type="match status" value="1"/>
</dbReference>
<comment type="catalytic activity">
    <reaction evidence="11 12">
        <text>5-O-(1-carboxyvinyl)-3-phosphoshikimate = chorismate + phosphate</text>
        <dbReference type="Rhea" id="RHEA:21020"/>
        <dbReference type="ChEBI" id="CHEBI:29748"/>
        <dbReference type="ChEBI" id="CHEBI:43474"/>
        <dbReference type="ChEBI" id="CHEBI:57701"/>
        <dbReference type="EC" id="4.2.3.5"/>
    </reaction>
</comment>
<dbReference type="NCBIfam" id="NF003793">
    <property type="entry name" value="PRK05382.1"/>
    <property type="match status" value="1"/>
</dbReference>
<comment type="function">
    <text evidence="11">Catalyzes the anti-1,4-elimination of the C-3 phosphate and the C-6 proR hydrogen from 5-enolpyruvylshikimate-3-phosphate (EPSP) to yield chorismate, which is the branch point compound that serves as the starting substrate for the three terminal pathways of aromatic amino acid biosynthesis. This reaction introduces a second double bond into the aromatic ring system.</text>
</comment>
<keyword evidence="4 11" id="KW-0028">Amino-acid biosynthesis</keyword>
<dbReference type="eggNOG" id="COG0082">
    <property type="taxonomic scope" value="Bacteria"/>
</dbReference>
<keyword evidence="10 11" id="KW-0456">Lyase</keyword>
<dbReference type="GO" id="GO:0009423">
    <property type="term" value="P:chorismate biosynthetic process"/>
    <property type="evidence" value="ECO:0007669"/>
    <property type="project" value="UniProtKB-UniRule"/>
</dbReference>
<evidence type="ECO:0000256" key="8">
    <source>
        <dbReference type="ARBA" id="ARBA00022857"/>
    </source>
</evidence>
<keyword evidence="7 11" id="KW-0274">FAD</keyword>
<feature type="binding site" evidence="11">
    <location>
        <position position="295"/>
    </location>
    <ligand>
        <name>FMN</name>
        <dbReference type="ChEBI" id="CHEBI:58210"/>
    </ligand>
</feature>
<evidence type="ECO:0000256" key="3">
    <source>
        <dbReference type="ARBA" id="ARBA00013036"/>
    </source>
</evidence>
<keyword evidence="6 11" id="KW-0288">FMN</keyword>
<dbReference type="FunFam" id="3.60.150.10:FF:000002">
    <property type="entry name" value="Chorismate synthase"/>
    <property type="match status" value="1"/>
</dbReference>
<feature type="binding site" evidence="11">
    <location>
        <position position="46"/>
    </location>
    <ligand>
        <name>NADP(+)</name>
        <dbReference type="ChEBI" id="CHEBI:58349"/>
    </ligand>
</feature>
<dbReference type="PROSITE" id="PS00787">
    <property type="entry name" value="CHORISMATE_SYNTHASE_1"/>
    <property type="match status" value="1"/>
</dbReference>
<protein>
    <recommendedName>
        <fullName evidence="3 11">Chorismate synthase</fullName>
        <shortName evidence="11">CS</shortName>
        <ecNumber evidence="3 11">4.2.3.5</ecNumber>
    </recommendedName>
    <alternativeName>
        <fullName evidence="11">5-enolpyruvylshikimate-3-phosphate phospholyase</fullName>
    </alternativeName>
</protein>
<evidence type="ECO:0000313" key="13">
    <source>
        <dbReference type="EMBL" id="EAX47862.1"/>
    </source>
</evidence>
<dbReference type="SUPFAM" id="SSF103263">
    <property type="entry name" value="Chorismate synthase, AroC"/>
    <property type="match status" value="1"/>
</dbReference>
<dbReference type="GO" id="GO:0009073">
    <property type="term" value="P:aromatic amino acid family biosynthetic process"/>
    <property type="evidence" value="ECO:0007669"/>
    <property type="project" value="UniProtKB-KW"/>
</dbReference>
<dbReference type="HAMAP" id="MF_00300">
    <property type="entry name" value="Chorismate_synth"/>
    <property type="match status" value="1"/>
</dbReference>
<dbReference type="EC" id="4.2.3.5" evidence="3 11"/>
<evidence type="ECO:0000256" key="4">
    <source>
        <dbReference type="ARBA" id="ARBA00022605"/>
    </source>
</evidence>
<dbReference type="PROSITE" id="PS00789">
    <property type="entry name" value="CHORISMATE_SYNTHASE_3"/>
    <property type="match status" value="1"/>
</dbReference>
<keyword evidence="14" id="KW-1185">Reference proteome</keyword>
<dbReference type="GO" id="GO:0010181">
    <property type="term" value="F:FMN binding"/>
    <property type="evidence" value="ECO:0007669"/>
    <property type="project" value="TreeGrafter"/>
</dbReference>
<dbReference type="InterPro" id="IPR035904">
    <property type="entry name" value="Chorismate_synth_AroC_sf"/>
</dbReference>
<feature type="binding site" evidence="11">
    <location>
        <position position="40"/>
    </location>
    <ligand>
        <name>NADP(+)</name>
        <dbReference type="ChEBI" id="CHEBI:58349"/>
    </ligand>
</feature>
<comment type="caution">
    <text evidence="13">The sequence shown here is derived from an EMBL/GenBank/DDBJ whole genome shotgun (WGS) entry which is preliminary data.</text>
</comment>
<gene>
    <name evidence="11" type="primary">aroC</name>
    <name evidence="13" type="ORF">TcarDRAFT_1551</name>
</gene>
<dbReference type="OrthoDB" id="9771806at2"/>
<dbReference type="InterPro" id="IPR000453">
    <property type="entry name" value="Chorismate_synth"/>
</dbReference>
<dbReference type="CDD" id="cd07304">
    <property type="entry name" value="Chorismate_synthase"/>
    <property type="match status" value="1"/>
</dbReference>
<comment type="pathway">
    <text evidence="1 11 12">Metabolic intermediate biosynthesis; chorismate biosynthesis; chorismate from D-erythrose 4-phosphate and phosphoenolpyruvate: step 7/7.</text>
</comment>
<accession>A1HQ11</accession>
<organism evidence="13 14">
    <name type="scientific">Thermosinus carboxydivorans Nor1</name>
    <dbReference type="NCBI Taxonomy" id="401526"/>
    <lineage>
        <taxon>Bacteria</taxon>
        <taxon>Bacillati</taxon>
        <taxon>Bacillota</taxon>
        <taxon>Negativicutes</taxon>
        <taxon>Selenomonadales</taxon>
        <taxon>Sporomusaceae</taxon>
        <taxon>Thermosinus</taxon>
    </lineage>
</organism>
<dbReference type="PANTHER" id="PTHR21085">
    <property type="entry name" value="CHORISMATE SYNTHASE"/>
    <property type="match status" value="1"/>
</dbReference>
<dbReference type="RefSeq" id="WP_007289122.1">
    <property type="nucleotide sequence ID" value="NZ_AAWL01000006.1"/>
</dbReference>
<comment type="similarity">
    <text evidence="2 11 12">Belongs to the chorismate synthase family.</text>
</comment>
<evidence type="ECO:0000256" key="1">
    <source>
        <dbReference type="ARBA" id="ARBA00005044"/>
    </source>
</evidence>
<comment type="caution">
    <text evidence="11">Lacks conserved residue(s) required for the propagation of feature annotation.</text>
</comment>
<evidence type="ECO:0000256" key="10">
    <source>
        <dbReference type="ARBA" id="ARBA00023239"/>
    </source>
</evidence>
<keyword evidence="5 11" id="KW-0285">Flavoprotein</keyword>
<dbReference type="InterPro" id="IPR020541">
    <property type="entry name" value="Chorismate_synthase_CS"/>
</dbReference>
<comment type="subunit">
    <text evidence="11">Homotetramer.</text>
</comment>
<reference evidence="13 14" key="2">
    <citation type="submission" date="2007-01" db="EMBL/GenBank/DDBJ databases">
        <title>Sequencing of the draft genome and assembly of Thermosinus carboxydivorans Nor1.</title>
        <authorList>
            <consortium name="US DOE Joint Genome Institute (JGI-PGF)"/>
            <person name="Copeland A."/>
            <person name="Lucas S."/>
            <person name="Lapidus A."/>
            <person name="Barry K."/>
            <person name="Glavina del Rio T."/>
            <person name="Dalin E."/>
            <person name="Tice H."/>
            <person name="Bruce D."/>
            <person name="Pitluck S."/>
            <person name="Richardson P."/>
        </authorList>
    </citation>
    <scope>NUCLEOTIDE SEQUENCE [LARGE SCALE GENOMIC DNA]</scope>
    <source>
        <strain evidence="13 14">Nor1</strain>
    </source>
</reference>
<evidence type="ECO:0000256" key="12">
    <source>
        <dbReference type="RuleBase" id="RU000605"/>
    </source>
</evidence>
<keyword evidence="9 11" id="KW-0057">Aromatic amino acid biosynthesis</keyword>
<evidence type="ECO:0000256" key="6">
    <source>
        <dbReference type="ARBA" id="ARBA00022643"/>
    </source>
</evidence>
<evidence type="ECO:0000256" key="9">
    <source>
        <dbReference type="ARBA" id="ARBA00023141"/>
    </source>
</evidence>
<dbReference type="Proteomes" id="UP000005139">
    <property type="component" value="Unassembled WGS sequence"/>
</dbReference>
<feature type="binding site" evidence="11">
    <location>
        <position position="336"/>
    </location>
    <ligand>
        <name>FMN</name>
        <dbReference type="ChEBI" id="CHEBI:58210"/>
    </ligand>
</feature>
<evidence type="ECO:0000313" key="14">
    <source>
        <dbReference type="Proteomes" id="UP000005139"/>
    </source>
</evidence>
<evidence type="ECO:0000256" key="2">
    <source>
        <dbReference type="ARBA" id="ARBA00008014"/>
    </source>
</evidence>
<reference evidence="13 14" key="1">
    <citation type="submission" date="2007-01" db="EMBL/GenBank/DDBJ databases">
        <title>Annotation of the draft genome assembly of Thermosinus carboxydivorans Nor1.</title>
        <authorList>
            <consortium name="US DOE Joint Genome Institute (JGI-ORNL)"/>
            <person name="Larimer F."/>
            <person name="Land M."/>
            <person name="Hauser L."/>
        </authorList>
    </citation>
    <scope>NUCLEOTIDE SEQUENCE [LARGE SCALE GENOMIC DNA]</scope>
    <source>
        <strain evidence="13 14">Nor1</strain>
    </source>
</reference>
<comment type="cofactor">
    <cofactor evidence="11 12">
        <name>FMNH2</name>
        <dbReference type="ChEBI" id="CHEBI:57618"/>
    </cofactor>
    <text evidence="11 12">Reduced FMN (FMNH(2)).</text>
</comment>
<evidence type="ECO:0000256" key="11">
    <source>
        <dbReference type="HAMAP-Rule" id="MF_00300"/>
    </source>
</evidence>
<dbReference type="Gene3D" id="3.60.150.10">
    <property type="entry name" value="Chorismate synthase AroC"/>
    <property type="match status" value="1"/>
</dbReference>
<dbReference type="PROSITE" id="PS00788">
    <property type="entry name" value="CHORISMATE_SYNTHASE_2"/>
    <property type="match status" value="1"/>
</dbReference>
<dbReference type="GO" id="GO:0004107">
    <property type="term" value="F:chorismate synthase activity"/>
    <property type="evidence" value="ECO:0007669"/>
    <property type="project" value="UniProtKB-UniRule"/>
</dbReference>
<keyword evidence="8 11" id="KW-0521">NADP</keyword>
<sequence>MLRFLTAGESHGPALTAIIEGLPAGMPLDVAQVNGELARRQRGYGRGGRMQIERDQVEILSGVRFGVTIGSPVTLVIRNRDWENWRQRMDPVAGSDTQPVTAARPGHADLPGTIKYAREDIRDILERASARETAARVAVGAVAKQLLRAVGITVISHVTNIGGIWAAADEIRTGDVAAWASRLQSSALNCLDADAEERMKEAIERAGQEGDTLGGIFEIIAFGVFPGLGSHVHWDRRLDARLAGALMSIPAIKGVEVGAGFAYAALPGSQAHDEIFYEAERGYYRRSNNAGGMEGGISNGENIIIRAVMKPIPTLMRPLASVDIRTKQAAAAARERSDVCAVPAAAVVGEAVVAWVLAEALLEKFGGDAWGDLQAAIDYYRRRIR</sequence>
<dbReference type="AlphaFoldDB" id="A1HQ11"/>
<dbReference type="GO" id="GO:0005829">
    <property type="term" value="C:cytosol"/>
    <property type="evidence" value="ECO:0007669"/>
    <property type="project" value="TreeGrafter"/>
</dbReference>
<feature type="binding site" evidence="11">
    <location>
        <begin position="127"/>
        <end position="129"/>
    </location>
    <ligand>
        <name>FMN</name>
        <dbReference type="ChEBI" id="CHEBI:58210"/>
    </ligand>
</feature>
<dbReference type="PIRSF" id="PIRSF001456">
    <property type="entry name" value="Chorismate_synth"/>
    <property type="match status" value="1"/>
</dbReference>